<sequence>MNIIIDTHIFLWALSDPSKISDVKRSALEDLSNTIYVSAVSIAELMIKASLEKLRIDFDPVLMANESGFVLLDFSAEAALLLKDMPFHHKDPFDRMLIAQSITDNYPIMTEDPKIALYNCQVL</sequence>
<gene>
    <name evidence="2" type="ORF">H8D96_18645</name>
</gene>
<evidence type="ECO:0000313" key="3">
    <source>
        <dbReference type="Proteomes" id="UP000605201"/>
    </source>
</evidence>
<dbReference type="InterPro" id="IPR041705">
    <property type="entry name" value="PIN_Sll0205"/>
</dbReference>
<proteinExistence type="predicted"/>
<dbReference type="InterPro" id="IPR052919">
    <property type="entry name" value="TA_system_RNase"/>
</dbReference>
<dbReference type="InterPro" id="IPR002716">
    <property type="entry name" value="PIN_dom"/>
</dbReference>
<comment type="caution">
    <text evidence="2">The sequence shown here is derived from an EMBL/GenBank/DDBJ whole genome shotgun (WGS) entry which is preliminary data.</text>
</comment>
<dbReference type="AlphaFoldDB" id="A0A8J6NU00"/>
<organism evidence="2 3">
    <name type="scientific">Candidatus Desulfatibia vada</name>
    <dbReference type="NCBI Taxonomy" id="2841696"/>
    <lineage>
        <taxon>Bacteria</taxon>
        <taxon>Pseudomonadati</taxon>
        <taxon>Thermodesulfobacteriota</taxon>
        <taxon>Desulfobacteria</taxon>
        <taxon>Desulfobacterales</taxon>
        <taxon>Desulfobacterales incertae sedis</taxon>
        <taxon>Candidatus Desulfatibia</taxon>
    </lineage>
</organism>
<feature type="domain" description="PIN" evidence="1">
    <location>
        <begin position="3"/>
        <end position="116"/>
    </location>
</feature>
<dbReference type="Gene3D" id="3.40.50.1010">
    <property type="entry name" value="5'-nuclease"/>
    <property type="match status" value="1"/>
</dbReference>
<evidence type="ECO:0000313" key="2">
    <source>
        <dbReference type="EMBL" id="MBC8433936.1"/>
    </source>
</evidence>
<dbReference type="PANTHER" id="PTHR36173:SF2">
    <property type="entry name" value="RIBONUCLEASE VAPC16"/>
    <property type="match status" value="1"/>
</dbReference>
<dbReference type="InterPro" id="IPR029060">
    <property type="entry name" value="PIN-like_dom_sf"/>
</dbReference>
<dbReference type="SUPFAM" id="SSF88723">
    <property type="entry name" value="PIN domain-like"/>
    <property type="match status" value="1"/>
</dbReference>
<protein>
    <submittedName>
        <fullName evidence="2">Type II toxin-antitoxin system VapC family toxin</fullName>
    </submittedName>
</protein>
<dbReference type="CDD" id="cd09872">
    <property type="entry name" value="PIN_Sll0205-like"/>
    <property type="match status" value="1"/>
</dbReference>
<dbReference type="Proteomes" id="UP000605201">
    <property type="component" value="Unassembled WGS sequence"/>
</dbReference>
<evidence type="ECO:0000259" key="1">
    <source>
        <dbReference type="Pfam" id="PF01850"/>
    </source>
</evidence>
<dbReference type="Pfam" id="PF01850">
    <property type="entry name" value="PIN"/>
    <property type="match status" value="1"/>
</dbReference>
<reference evidence="2 3" key="1">
    <citation type="submission" date="2020-08" db="EMBL/GenBank/DDBJ databases">
        <title>Bridging the membrane lipid divide: bacteria of the FCB group superphylum have the potential to synthesize archaeal ether lipids.</title>
        <authorList>
            <person name="Villanueva L."/>
            <person name="Von Meijenfeldt F.A.B."/>
            <person name="Westbye A.B."/>
            <person name="Yadav S."/>
            <person name="Hopmans E.C."/>
            <person name="Dutilh B.E."/>
            <person name="Sinninghe Damste J.S."/>
        </authorList>
    </citation>
    <scope>NUCLEOTIDE SEQUENCE [LARGE SCALE GENOMIC DNA]</scope>
    <source>
        <strain evidence="2">NIOZ-UU17</strain>
    </source>
</reference>
<name>A0A8J6NU00_9BACT</name>
<dbReference type="PANTHER" id="PTHR36173">
    <property type="entry name" value="RIBONUCLEASE VAPC16-RELATED"/>
    <property type="match status" value="1"/>
</dbReference>
<dbReference type="EMBL" id="JACNIG010000357">
    <property type="protein sequence ID" value="MBC8433936.1"/>
    <property type="molecule type" value="Genomic_DNA"/>
</dbReference>
<accession>A0A8J6NU00</accession>